<sequence>MNGSSQDNESSLTPEARKQASIARLTAAGIPYIEHLPCIESASEVRVRSAEDIARRAIACLIAIQAACDRQAGQYTPDTARWCQELLEQYGIAQLTHNEVRILGNEGGEQDVVNMVWKYEAYWVLLWALGVVEELDFPDHAIDCDFAIQAVAQHPDFAAFMATTKLRDIASILDEADLIYRYHWACVDARLKQAPMPAGLNPSVVMERHAALNWLIDNDGQDDWDNPDVST</sequence>
<name>A0A1I3PHX8_9GAMM</name>
<evidence type="ECO:0000313" key="1">
    <source>
        <dbReference type="EMBL" id="SFJ21135.1"/>
    </source>
</evidence>
<gene>
    <name evidence="1" type="ORF">SAMN05216602_4315</name>
</gene>
<dbReference type="Pfam" id="PF14094">
    <property type="entry name" value="DUF4272"/>
    <property type="match status" value="1"/>
</dbReference>
<dbReference type="AlphaFoldDB" id="A0A1I3PHX8"/>
<dbReference type="OrthoDB" id="4399984at2"/>
<dbReference type="InterPro" id="IPR025368">
    <property type="entry name" value="DUF4272"/>
</dbReference>
<dbReference type="Proteomes" id="UP000183018">
    <property type="component" value="Unassembled WGS sequence"/>
</dbReference>
<protein>
    <submittedName>
        <fullName evidence="1">Uncharacterized protein</fullName>
    </submittedName>
</protein>
<reference evidence="2" key="1">
    <citation type="submission" date="2016-10" db="EMBL/GenBank/DDBJ databases">
        <authorList>
            <person name="Varghese N."/>
            <person name="Submissions S."/>
        </authorList>
    </citation>
    <scope>NUCLEOTIDE SEQUENCE [LARGE SCALE GENOMIC DNA]</scope>
    <source>
        <strain evidence="2">LMG 22563</strain>
    </source>
</reference>
<dbReference type="RefSeq" id="WP_074889122.1">
    <property type="nucleotide sequence ID" value="NZ_FORC01000005.1"/>
</dbReference>
<dbReference type="EMBL" id="FORC01000005">
    <property type="protein sequence ID" value="SFJ21135.1"/>
    <property type="molecule type" value="Genomic_DNA"/>
</dbReference>
<keyword evidence="2" id="KW-1185">Reference proteome</keyword>
<organism evidence="1 2">
    <name type="scientific">Phytopseudomonas argentinensis</name>
    <dbReference type="NCBI Taxonomy" id="289370"/>
    <lineage>
        <taxon>Bacteria</taxon>
        <taxon>Pseudomonadati</taxon>
        <taxon>Pseudomonadota</taxon>
        <taxon>Gammaproteobacteria</taxon>
        <taxon>Pseudomonadales</taxon>
        <taxon>Pseudomonadaceae</taxon>
        <taxon>Phytopseudomonas</taxon>
    </lineage>
</organism>
<dbReference type="STRING" id="289370.SAMN05216602_4315"/>
<accession>A0A1I3PHX8</accession>
<evidence type="ECO:0000313" key="2">
    <source>
        <dbReference type="Proteomes" id="UP000183018"/>
    </source>
</evidence>
<proteinExistence type="predicted"/>